<accession>A0ABD2YVW0</accession>
<comment type="caution">
    <text evidence="2">The sequence shown here is derived from an EMBL/GenBank/DDBJ whole genome shotgun (WGS) entry which is preliminary data.</text>
</comment>
<gene>
    <name evidence="2" type="ORF">ACH5RR_030853</name>
</gene>
<dbReference type="Proteomes" id="UP001630127">
    <property type="component" value="Unassembled WGS sequence"/>
</dbReference>
<feature type="region of interest" description="Disordered" evidence="1">
    <location>
        <begin position="27"/>
        <end position="49"/>
    </location>
</feature>
<evidence type="ECO:0000313" key="2">
    <source>
        <dbReference type="EMBL" id="KAL3511452.1"/>
    </source>
</evidence>
<keyword evidence="3" id="KW-1185">Reference proteome</keyword>
<dbReference type="EMBL" id="JBJUIK010000012">
    <property type="protein sequence ID" value="KAL3511452.1"/>
    <property type="molecule type" value="Genomic_DNA"/>
</dbReference>
<protein>
    <submittedName>
        <fullName evidence="2">Uncharacterized protein</fullName>
    </submittedName>
</protein>
<dbReference type="PANTHER" id="PTHR35280">
    <property type="entry name" value="F17L21.9"/>
    <property type="match status" value="1"/>
</dbReference>
<evidence type="ECO:0000256" key="1">
    <source>
        <dbReference type="SAM" id="MobiDB-lite"/>
    </source>
</evidence>
<feature type="compositionally biased region" description="Basic and acidic residues" evidence="1">
    <location>
        <begin position="62"/>
        <end position="81"/>
    </location>
</feature>
<feature type="region of interest" description="Disordered" evidence="1">
    <location>
        <begin position="62"/>
        <end position="95"/>
    </location>
</feature>
<evidence type="ECO:0000313" key="3">
    <source>
        <dbReference type="Proteomes" id="UP001630127"/>
    </source>
</evidence>
<organism evidence="2 3">
    <name type="scientific">Cinchona calisaya</name>
    <dbReference type="NCBI Taxonomy" id="153742"/>
    <lineage>
        <taxon>Eukaryota</taxon>
        <taxon>Viridiplantae</taxon>
        <taxon>Streptophyta</taxon>
        <taxon>Embryophyta</taxon>
        <taxon>Tracheophyta</taxon>
        <taxon>Spermatophyta</taxon>
        <taxon>Magnoliopsida</taxon>
        <taxon>eudicotyledons</taxon>
        <taxon>Gunneridae</taxon>
        <taxon>Pentapetalae</taxon>
        <taxon>asterids</taxon>
        <taxon>lamiids</taxon>
        <taxon>Gentianales</taxon>
        <taxon>Rubiaceae</taxon>
        <taxon>Cinchonoideae</taxon>
        <taxon>Cinchoneae</taxon>
        <taxon>Cinchona</taxon>
    </lineage>
</organism>
<reference evidence="2 3" key="1">
    <citation type="submission" date="2024-11" db="EMBL/GenBank/DDBJ databases">
        <title>A near-complete genome assembly of Cinchona calisaya.</title>
        <authorList>
            <person name="Lian D.C."/>
            <person name="Zhao X.W."/>
            <person name="Wei L."/>
        </authorList>
    </citation>
    <scope>NUCLEOTIDE SEQUENCE [LARGE SCALE GENOMIC DNA]</scope>
    <source>
        <tissue evidence="2">Nenye</tissue>
    </source>
</reference>
<proteinExistence type="predicted"/>
<dbReference type="PANTHER" id="PTHR35280:SF1">
    <property type="entry name" value="F17L21.9"/>
    <property type="match status" value="1"/>
</dbReference>
<sequence>MESKDKVELLKIAIKQLIEEDKLKNVKESSSDESFVAISGNKDDPPDDHHLLLSKLLSQLDPLKEDGSLEELKPEGGEKSSETANEASDSSSEIGGEEIMEELKKVKKQNFITHCLLSTMIVLTVAWQLSEVSLILKLKEGLSNPFKFLGGLITGMLKGPRITGQEVEKLASSAKDKPLLAASSLPGLKIPKLPLVELPVFDFDSEEE</sequence>
<dbReference type="AlphaFoldDB" id="A0ABD2YVW0"/>
<name>A0ABD2YVW0_9GENT</name>